<gene>
    <name evidence="1" type="ORF">DARMORV10_C08P29600.1</name>
</gene>
<evidence type="ECO:0000313" key="1">
    <source>
        <dbReference type="EMBL" id="CAF2111703.1"/>
    </source>
</evidence>
<sequence length="67" mass="8292">RYYQSNQHHFFFLELICYKNKIDLEKNLKLKCYWRNSCVDSVILEDSVAGREFIIRILSRYIEESRR</sequence>
<organism evidence="1">
    <name type="scientific">Brassica napus</name>
    <name type="common">Rape</name>
    <dbReference type="NCBI Taxonomy" id="3708"/>
    <lineage>
        <taxon>Eukaryota</taxon>
        <taxon>Viridiplantae</taxon>
        <taxon>Streptophyta</taxon>
        <taxon>Embryophyta</taxon>
        <taxon>Tracheophyta</taxon>
        <taxon>Spermatophyta</taxon>
        <taxon>Magnoliopsida</taxon>
        <taxon>eudicotyledons</taxon>
        <taxon>Gunneridae</taxon>
        <taxon>Pentapetalae</taxon>
        <taxon>rosids</taxon>
        <taxon>malvids</taxon>
        <taxon>Brassicales</taxon>
        <taxon>Brassicaceae</taxon>
        <taxon>Brassiceae</taxon>
        <taxon>Brassica</taxon>
    </lineage>
</organism>
<reference evidence="1" key="1">
    <citation type="submission" date="2021-01" db="EMBL/GenBank/DDBJ databases">
        <authorList>
            <consortium name="Genoscope - CEA"/>
            <person name="William W."/>
        </authorList>
    </citation>
    <scope>NUCLEOTIDE SEQUENCE</scope>
</reference>
<proteinExistence type="predicted"/>
<protein>
    <submittedName>
        <fullName evidence="1">(rape) hypothetical protein</fullName>
    </submittedName>
</protein>
<dbReference type="EMBL" id="HG994372">
    <property type="protein sequence ID" value="CAF2111703.1"/>
    <property type="molecule type" value="Genomic_DNA"/>
</dbReference>
<dbReference type="AlphaFoldDB" id="A0A816UGK7"/>
<accession>A0A816UGK7</accession>
<name>A0A816UGK7_BRANA</name>
<feature type="non-terminal residue" evidence="1">
    <location>
        <position position="1"/>
    </location>
</feature>
<dbReference type="Proteomes" id="UP001295469">
    <property type="component" value="Chromosome C08"/>
</dbReference>